<name>A0A2A2JZK5_9BILA</name>
<dbReference type="EMBL" id="LIAE01009987">
    <property type="protein sequence ID" value="PAV67121.1"/>
    <property type="molecule type" value="Genomic_DNA"/>
</dbReference>
<comment type="caution">
    <text evidence="2">The sequence shown here is derived from an EMBL/GenBank/DDBJ whole genome shotgun (WGS) entry which is preliminary data.</text>
</comment>
<proteinExistence type="predicted"/>
<organism evidence="2 3">
    <name type="scientific">Diploscapter pachys</name>
    <dbReference type="NCBI Taxonomy" id="2018661"/>
    <lineage>
        <taxon>Eukaryota</taxon>
        <taxon>Metazoa</taxon>
        <taxon>Ecdysozoa</taxon>
        <taxon>Nematoda</taxon>
        <taxon>Chromadorea</taxon>
        <taxon>Rhabditida</taxon>
        <taxon>Rhabditina</taxon>
        <taxon>Rhabditomorpha</taxon>
        <taxon>Rhabditoidea</taxon>
        <taxon>Rhabditidae</taxon>
        <taxon>Diploscapter</taxon>
    </lineage>
</organism>
<reference evidence="2 3" key="1">
    <citation type="journal article" date="2017" name="Curr. Biol.">
        <title>Genome architecture and evolution of a unichromosomal asexual nematode.</title>
        <authorList>
            <person name="Fradin H."/>
            <person name="Zegar C."/>
            <person name="Gutwein M."/>
            <person name="Lucas J."/>
            <person name="Kovtun M."/>
            <person name="Corcoran D."/>
            <person name="Baugh L.R."/>
            <person name="Kiontke K."/>
            <person name="Gunsalus K."/>
            <person name="Fitch D.H."/>
            <person name="Piano F."/>
        </authorList>
    </citation>
    <scope>NUCLEOTIDE SEQUENCE [LARGE SCALE GENOMIC DNA]</scope>
    <source>
        <strain evidence="2">PF1309</strain>
    </source>
</reference>
<evidence type="ECO:0000256" key="1">
    <source>
        <dbReference type="SAM" id="MobiDB-lite"/>
    </source>
</evidence>
<feature type="region of interest" description="Disordered" evidence="1">
    <location>
        <begin position="34"/>
        <end position="59"/>
    </location>
</feature>
<sequence length="99" mass="10549">MGRLSIASEDAVLPRIPKGLTKGAPLTVEIVREAIPEPGRPKPPRAMATDATPADGPDLLARLHATGLPRPAGPNCSKRRWTARSPSLSARCACRPPRR</sequence>
<dbReference type="AlphaFoldDB" id="A0A2A2JZK5"/>
<accession>A0A2A2JZK5</accession>
<gene>
    <name evidence="2" type="ORF">WR25_03840</name>
</gene>
<evidence type="ECO:0000313" key="2">
    <source>
        <dbReference type="EMBL" id="PAV67121.1"/>
    </source>
</evidence>
<evidence type="ECO:0000313" key="3">
    <source>
        <dbReference type="Proteomes" id="UP000218231"/>
    </source>
</evidence>
<keyword evidence="3" id="KW-1185">Reference proteome</keyword>
<protein>
    <submittedName>
        <fullName evidence="2">Uncharacterized protein</fullName>
    </submittedName>
</protein>
<dbReference type="Proteomes" id="UP000218231">
    <property type="component" value="Unassembled WGS sequence"/>
</dbReference>